<feature type="compositionally biased region" description="Polar residues" evidence="1">
    <location>
        <begin position="212"/>
        <end position="228"/>
    </location>
</feature>
<protein>
    <submittedName>
        <fullName evidence="2">Uncharacterized protein</fullName>
    </submittedName>
</protein>
<feature type="compositionally biased region" description="Basic and acidic residues" evidence="1">
    <location>
        <begin position="244"/>
        <end position="258"/>
    </location>
</feature>
<proteinExistence type="predicted"/>
<dbReference type="AlphaFoldDB" id="A0A6V1LMU5"/>
<feature type="region of interest" description="Disordered" evidence="1">
    <location>
        <begin position="212"/>
        <end position="294"/>
    </location>
</feature>
<feature type="region of interest" description="Disordered" evidence="1">
    <location>
        <begin position="308"/>
        <end position="328"/>
    </location>
</feature>
<feature type="compositionally biased region" description="Basic and acidic residues" evidence="1">
    <location>
        <begin position="89"/>
        <end position="100"/>
    </location>
</feature>
<evidence type="ECO:0000256" key="1">
    <source>
        <dbReference type="SAM" id="MobiDB-lite"/>
    </source>
</evidence>
<gene>
    <name evidence="2" type="ORF">HAKA00212_LOCUS24876</name>
</gene>
<feature type="compositionally biased region" description="Basic and acidic residues" evidence="1">
    <location>
        <begin position="108"/>
        <end position="126"/>
    </location>
</feature>
<feature type="compositionally biased region" description="Basic and acidic residues" evidence="1">
    <location>
        <begin position="172"/>
        <end position="181"/>
    </location>
</feature>
<reference evidence="2" key="1">
    <citation type="submission" date="2021-01" db="EMBL/GenBank/DDBJ databases">
        <authorList>
            <person name="Corre E."/>
            <person name="Pelletier E."/>
            <person name="Niang G."/>
            <person name="Scheremetjew M."/>
            <person name="Finn R."/>
            <person name="Kale V."/>
            <person name="Holt S."/>
            <person name="Cochrane G."/>
            <person name="Meng A."/>
            <person name="Brown T."/>
            <person name="Cohen L."/>
        </authorList>
    </citation>
    <scope>NUCLEOTIDE SEQUENCE</scope>
    <source>
        <strain evidence="2">CCMP3107</strain>
    </source>
</reference>
<accession>A0A6V1LMU5</accession>
<feature type="region of interest" description="Disordered" evidence="1">
    <location>
        <begin position="19"/>
        <end position="139"/>
    </location>
</feature>
<evidence type="ECO:0000313" key="2">
    <source>
        <dbReference type="EMBL" id="CAE0649859.1"/>
    </source>
</evidence>
<feature type="region of interest" description="Disordered" evidence="1">
    <location>
        <begin position="167"/>
        <end position="186"/>
    </location>
</feature>
<dbReference type="EMBL" id="HBIU01056795">
    <property type="protein sequence ID" value="CAE0649859.1"/>
    <property type="molecule type" value="Transcribed_RNA"/>
</dbReference>
<name>A0A6V1LMU5_HETAK</name>
<sequence>MAENLQAAMSSMELDQTLQDALDEFRKRQGTKNQGNNHPVLKKEDTREQTFQAGSSEKEGKAPPINTQEHSPQDRVNTDSFGMIEGDEEYKCKDAVDGKEASIGSLGEKPDGDFKPRVPEGRKSKIAEGGQSFDNDDAPVRISIEGRIFKDEKGTGTGFEAVIVKGSRNKPAKGEQDDSHIRGTAVSEQSILSEAIAGDMVRRADTINPYTASHQQSGFSFSDLQGNRQAPIRNPLHGVLPVQWDKEEKTTLPEETKSAGRYTQKPSAQKGLEVQTPKRIPAVPKGSKSRFADKETARIAKIMKGILTQTGEYHDEDTSTNDTNSSLM</sequence>
<organism evidence="2">
    <name type="scientific">Heterosigma akashiwo</name>
    <name type="common">Chromophytic alga</name>
    <name type="synonym">Heterosigma carterae</name>
    <dbReference type="NCBI Taxonomy" id="2829"/>
    <lineage>
        <taxon>Eukaryota</taxon>
        <taxon>Sar</taxon>
        <taxon>Stramenopiles</taxon>
        <taxon>Ochrophyta</taxon>
        <taxon>Raphidophyceae</taxon>
        <taxon>Chattonellales</taxon>
        <taxon>Chattonellaceae</taxon>
        <taxon>Heterosigma</taxon>
    </lineage>
</organism>